<dbReference type="SUPFAM" id="SSF56784">
    <property type="entry name" value="HAD-like"/>
    <property type="match status" value="1"/>
</dbReference>
<dbReference type="InterPro" id="IPR041492">
    <property type="entry name" value="HAD_2"/>
</dbReference>
<dbReference type="Gene3D" id="3.40.50.1000">
    <property type="entry name" value="HAD superfamily/HAD-like"/>
    <property type="match status" value="1"/>
</dbReference>
<dbReference type="RefSeq" id="WP_338180829.1">
    <property type="nucleotide sequence ID" value="NZ_JAEKNQ010000048.1"/>
</dbReference>
<accession>A0A934KJM8</accession>
<dbReference type="SFLD" id="SFLDS00003">
    <property type="entry name" value="Haloacid_Dehalogenase"/>
    <property type="match status" value="1"/>
</dbReference>
<dbReference type="PRINTS" id="PR00413">
    <property type="entry name" value="HADHALOGNASE"/>
</dbReference>
<dbReference type="PANTHER" id="PTHR43434:SF16">
    <property type="entry name" value="BLL8046 PROTEIN"/>
    <property type="match status" value="1"/>
</dbReference>
<evidence type="ECO:0000313" key="1">
    <source>
        <dbReference type="EMBL" id="MBJ7603983.1"/>
    </source>
</evidence>
<dbReference type="SFLD" id="SFLDG01129">
    <property type="entry name" value="C1.5:_HAD__Beta-PGM__Phosphata"/>
    <property type="match status" value="1"/>
</dbReference>
<dbReference type="Pfam" id="PF13419">
    <property type="entry name" value="HAD_2"/>
    <property type="match status" value="1"/>
</dbReference>
<proteinExistence type="predicted"/>
<dbReference type="InterPro" id="IPR023214">
    <property type="entry name" value="HAD_sf"/>
</dbReference>
<name>A0A934KJM8_9BACT</name>
<organism evidence="1 2">
    <name type="scientific">Candidatus Dormiibacter inghamiae</name>
    <dbReference type="NCBI Taxonomy" id="3127013"/>
    <lineage>
        <taxon>Bacteria</taxon>
        <taxon>Bacillati</taxon>
        <taxon>Candidatus Dormiibacterota</taxon>
        <taxon>Candidatus Dormibacteria</taxon>
        <taxon>Candidatus Dormibacterales</taxon>
        <taxon>Candidatus Dormibacteraceae</taxon>
        <taxon>Candidatus Dormiibacter</taxon>
    </lineage>
</organism>
<dbReference type="PANTHER" id="PTHR43434">
    <property type="entry name" value="PHOSPHOGLYCOLATE PHOSPHATASE"/>
    <property type="match status" value="1"/>
</dbReference>
<dbReference type="GO" id="GO:0006281">
    <property type="term" value="P:DNA repair"/>
    <property type="evidence" value="ECO:0007669"/>
    <property type="project" value="TreeGrafter"/>
</dbReference>
<dbReference type="InterPro" id="IPR023198">
    <property type="entry name" value="PGP-like_dom2"/>
</dbReference>
<dbReference type="Gene3D" id="1.10.150.240">
    <property type="entry name" value="Putative phosphatase, domain 2"/>
    <property type="match status" value="1"/>
</dbReference>
<dbReference type="EMBL" id="JAEKNQ010000048">
    <property type="protein sequence ID" value="MBJ7603983.1"/>
    <property type="molecule type" value="Genomic_DNA"/>
</dbReference>
<gene>
    <name evidence="1" type="ORF">JF888_12435</name>
</gene>
<reference evidence="1 2" key="1">
    <citation type="submission" date="2020-10" db="EMBL/GenBank/DDBJ databases">
        <title>Ca. Dormibacterota MAGs.</title>
        <authorList>
            <person name="Montgomery K."/>
        </authorList>
    </citation>
    <scope>NUCLEOTIDE SEQUENCE [LARGE SCALE GENOMIC DNA]</scope>
    <source>
        <strain evidence="1">SC8811_S16_3</strain>
    </source>
</reference>
<keyword evidence="1" id="KW-0378">Hydrolase</keyword>
<sequence length="227" mass="24473">MAAGSNQAQRRCGVIFDVDGTLVDSTYLHTLAWARTFREAGHDVETYKIHRAVGMGSDQLIPALIGREQPGLSDEQTEHYRELGEEARAFPKVSELLRSLHDQGLQVILATSAKPEELKRLLAKIDADDAIDRVVSSEEVSTSKPAPDIFETALEQSGLNAGQALVVGDSVWDLKSASRCGLPAVAALCGGTSRDELEAAGAARVYEDPAHLLADLPTWTQLIQALD</sequence>
<dbReference type="InterPro" id="IPR036412">
    <property type="entry name" value="HAD-like_sf"/>
</dbReference>
<dbReference type="SFLD" id="SFLDG01135">
    <property type="entry name" value="C1.5.6:_HAD__Beta-PGM__Phospha"/>
    <property type="match status" value="1"/>
</dbReference>
<dbReference type="GO" id="GO:0005829">
    <property type="term" value="C:cytosol"/>
    <property type="evidence" value="ECO:0007669"/>
    <property type="project" value="TreeGrafter"/>
</dbReference>
<comment type="caution">
    <text evidence="1">The sequence shown here is derived from an EMBL/GenBank/DDBJ whole genome shotgun (WGS) entry which is preliminary data.</text>
</comment>
<dbReference type="InterPro" id="IPR050155">
    <property type="entry name" value="HAD-like_hydrolase_sf"/>
</dbReference>
<dbReference type="GO" id="GO:0008967">
    <property type="term" value="F:phosphoglycolate phosphatase activity"/>
    <property type="evidence" value="ECO:0007669"/>
    <property type="project" value="TreeGrafter"/>
</dbReference>
<evidence type="ECO:0000313" key="2">
    <source>
        <dbReference type="Proteomes" id="UP000620075"/>
    </source>
</evidence>
<protein>
    <submittedName>
        <fullName evidence="1">HAD family hydrolase</fullName>
    </submittedName>
</protein>
<dbReference type="InterPro" id="IPR006439">
    <property type="entry name" value="HAD-SF_hydro_IA"/>
</dbReference>
<dbReference type="NCBIfam" id="TIGR01509">
    <property type="entry name" value="HAD-SF-IA-v3"/>
    <property type="match status" value="1"/>
</dbReference>
<dbReference type="AlphaFoldDB" id="A0A934KJM8"/>
<dbReference type="Proteomes" id="UP000620075">
    <property type="component" value="Unassembled WGS sequence"/>
</dbReference>
<dbReference type="NCBIfam" id="TIGR01549">
    <property type="entry name" value="HAD-SF-IA-v1"/>
    <property type="match status" value="1"/>
</dbReference>